<keyword evidence="1" id="KW-0472">Membrane</keyword>
<proteinExistence type="predicted"/>
<dbReference type="HOGENOM" id="CLU_1457026_0_0_1"/>
<protein>
    <submittedName>
        <fullName evidence="2">Uncharacterized protein</fullName>
    </submittedName>
</protein>
<evidence type="ECO:0000313" key="3">
    <source>
        <dbReference type="Proteomes" id="UP000013827"/>
    </source>
</evidence>
<name>A0A0D3JKP3_EMIH1</name>
<feature type="transmembrane region" description="Helical" evidence="1">
    <location>
        <begin position="94"/>
        <end position="115"/>
    </location>
</feature>
<reference evidence="3" key="1">
    <citation type="journal article" date="2013" name="Nature">
        <title>Pan genome of the phytoplankton Emiliania underpins its global distribution.</title>
        <authorList>
            <person name="Read B.A."/>
            <person name="Kegel J."/>
            <person name="Klute M.J."/>
            <person name="Kuo A."/>
            <person name="Lefebvre S.C."/>
            <person name="Maumus F."/>
            <person name="Mayer C."/>
            <person name="Miller J."/>
            <person name="Monier A."/>
            <person name="Salamov A."/>
            <person name="Young J."/>
            <person name="Aguilar M."/>
            <person name="Claverie J.M."/>
            <person name="Frickenhaus S."/>
            <person name="Gonzalez K."/>
            <person name="Herman E.K."/>
            <person name="Lin Y.C."/>
            <person name="Napier J."/>
            <person name="Ogata H."/>
            <person name="Sarno A.F."/>
            <person name="Shmutz J."/>
            <person name="Schroeder D."/>
            <person name="de Vargas C."/>
            <person name="Verret F."/>
            <person name="von Dassow P."/>
            <person name="Valentin K."/>
            <person name="Van de Peer Y."/>
            <person name="Wheeler G."/>
            <person name="Dacks J.B."/>
            <person name="Delwiche C.F."/>
            <person name="Dyhrman S.T."/>
            <person name="Glockner G."/>
            <person name="John U."/>
            <person name="Richards T."/>
            <person name="Worden A.Z."/>
            <person name="Zhang X."/>
            <person name="Grigoriev I.V."/>
            <person name="Allen A.E."/>
            <person name="Bidle K."/>
            <person name="Borodovsky M."/>
            <person name="Bowler C."/>
            <person name="Brownlee C."/>
            <person name="Cock J.M."/>
            <person name="Elias M."/>
            <person name="Gladyshev V.N."/>
            <person name="Groth M."/>
            <person name="Guda C."/>
            <person name="Hadaegh A."/>
            <person name="Iglesias-Rodriguez M.D."/>
            <person name="Jenkins J."/>
            <person name="Jones B.M."/>
            <person name="Lawson T."/>
            <person name="Leese F."/>
            <person name="Lindquist E."/>
            <person name="Lobanov A."/>
            <person name="Lomsadze A."/>
            <person name="Malik S.B."/>
            <person name="Marsh M.E."/>
            <person name="Mackinder L."/>
            <person name="Mock T."/>
            <person name="Mueller-Roeber B."/>
            <person name="Pagarete A."/>
            <person name="Parker M."/>
            <person name="Probert I."/>
            <person name="Quesneville H."/>
            <person name="Raines C."/>
            <person name="Rensing S.A."/>
            <person name="Riano-Pachon D.M."/>
            <person name="Richier S."/>
            <person name="Rokitta S."/>
            <person name="Shiraiwa Y."/>
            <person name="Soanes D.M."/>
            <person name="van der Giezen M."/>
            <person name="Wahlund T.M."/>
            <person name="Williams B."/>
            <person name="Wilson W."/>
            <person name="Wolfe G."/>
            <person name="Wurch L.L."/>
        </authorList>
    </citation>
    <scope>NUCLEOTIDE SEQUENCE</scope>
</reference>
<dbReference type="KEGG" id="ehx:EMIHUDRAFT_207164"/>
<dbReference type="GeneID" id="17269624"/>
<dbReference type="RefSeq" id="XP_005776507.1">
    <property type="nucleotide sequence ID" value="XM_005776450.1"/>
</dbReference>
<reference evidence="2" key="2">
    <citation type="submission" date="2024-10" db="UniProtKB">
        <authorList>
            <consortium name="EnsemblProtists"/>
        </authorList>
    </citation>
    <scope>IDENTIFICATION</scope>
</reference>
<feature type="transmembrane region" description="Helical" evidence="1">
    <location>
        <begin position="56"/>
        <end position="73"/>
    </location>
</feature>
<keyword evidence="1" id="KW-1133">Transmembrane helix</keyword>
<dbReference type="Proteomes" id="UP000013827">
    <property type="component" value="Unassembled WGS sequence"/>
</dbReference>
<keyword evidence="3" id="KW-1185">Reference proteome</keyword>
<evidence type="ECO:0000313" key="2">
    <source>
        <dbReference type="EnsemblProtists" id="EOD24078"/>
    </source>
</evidence>
<organism evidence="2 3">
    <name type="scientific">Emiliania huxleyi (strain CCMP1516)</name>
    <dbReference type="NCBI Taxonomy" id="280463"/>
    <lineage>
        <taxon>Eukaryota</taxon>
        <taxon>Haptista</taxon>
        <taxon>Haptophyta</taxon>
        <taxon>Prymnesiophyceae</taxon>
        <taxon>Isochrysidales</taxon>
        <taxon>Noelaerhabdaceae</taxon>
        <taxon>Emiliania</taxon>
    </lineage>
</organism>
<sequence length="186" mass="20211">MYLHPQRLSPLRPSRLGVLTFNVAGYMILTAPLSAMDTIAPQNFGAGNAVGDLRKITFSVMAAVLVALIRWRVPRAAAAWPRAEGRAVLFDRKAWRYFLATSVASLFSLTEWLFWEAVCFRVGALGTIPLSAYSVGYSLEPCLFMLAIGLSTALTNAGPGRGGRDVAVVVHVSAHRRHLCAAARPR</sequence>
<accession>A0A0D3JKP3</accession>
<keyword evidence="1" id="KW-0812">Transmembrane</keyword>
<feature type="transmembrane region" description="Helical" evidence="1">
    <location>
        <begin position="16"/>
        <end position="36"/>
    </location>
</feature>
<dbReference type="EnsemblProtists" id="EOD24078">
    <property type="protein sequence ID" value="EOD24078"/>
    <property type="gene ID" value="EMIHUDRAFT_207164"/>
</dbReference>
<dbReference type="AlphaFoldDB" id="A0A0D3JKP3"/>
<dbReference type="PaxDb" id="2903-EOD24078"/>
<feature type="transmembrane region" description="Helical" evidence="1">
    <location>
        <begin position="135"/>
        <end position="154"/>
    </location>
</feature>
<evidence type="ECO:0000256" key="1">
    <source>
        <dbReference type="SAM" id="Phobius"/>
    </source>
</evidence>